<dbReference type="InterPro" id="IPR001199">
    <property type="entry name" value="Cyt_B5-like_heme/steroid-bd"/>
</dbReference>
<evidence type="ECO:0000313" key="10">
    <source>
        <dbReference type="Proteomes" id="UP000790833"/>
    </source>
</evidence>
<dbReference type="Proteomes" id="UP000790833">
    <property type="component" value="Unassembled WGS sequence"/>
</dbReference>
<dbReference type="RefSeq" id="XP_043048572.1">
    <property type="nucleotide sequence ID" value="XM_043191940.1"/>
</dbReference>
<name>A0A9P7V8B6_9ASCO</name>
<dbReference type="GO" id="GO:0020037">
    <property type="term" value="F:heme binding"/>
    <property type="evidence" value="ECO:0007669"/>
    <property type="project" value="TreeGrafter"/>
</dbReference>
<evidence type="ECO:0000256" key="6">
    <source>
        <dbReference type="ARBA" id="ARBA00023136"/>
    </source>
</evidence>
<dbReference type="AlphaFoldDB" id="A0A9P7V8B6"/>
<keyword evidence="2" id="KW-0349">Heme</keyword>
<evidence type="ECO:0000256" key="1">
    <source>
        <dbReference type="ARBA" id="ARBA00004370"/>
    </source>
</evidence>
<protein>
    <recommendedName>
        <fullName evidence="8">Cytochrome b5 heme-binding domain-containing protein</fullName>
    </recommendedName>
</protein>
<keyword evidence="10" id="KW-1185">Reference proteome</keyword>
<dbReference type="PROSITE" id="PS50255">
    <property type="entry name" value="CYTOCHROME_B5_2"/>
    <property type="match status" value="1"/>
</dbReference>
<keyword evidence="5" id="KW-0408">Iron</keyword>
<comment type="subcellular location">
    <subcellularLocation>
        <location evidence="1">Membrane</location>
    </subcellularLocation>
</comment>
<comment type="caution">
    <text evidence="9">The sequence shown here is derived from an EMBL/GenBank/DDBJ whole genome shotgun (WGS) entry which is preliminary data.</text>
</comment>
<dbReference type="Pfam" id="PF00173">
    <property type="entry name" value="Cyt-b5"/>
    <property type="match status" value="1"/>
</dbReference>
<dbReference type="GO" id="GO:0016020">
    <property type="term" value="C:membrane"/>
    <property type="evidence" value="ECO:0007669"/>
    <property type="project" value="UniProtKB-SubCell"/>
</dbReference>
<organism evidence="9 10">
    <name type="scientific">Scheffersomyces spartinae</name>
    <dbReference type="NCBI Taxonomy" id="45513"/>
    <lineage>
        <taxon>Eukaryota</taxon>
        <taxon>Fungi</taxon>
        <taxon>Dikarya</taxon>
        <taxon>Ascomycota</taxon>
        <taxon>Saccharomycotina</taxon>
        <taxon>Pichiomycetes</taxon>
        <taxon>Debaryomycetaceae</taxon>
        <taxon>Scheffersomyces</taxon>
    </lineage>
</organism>
<dbReference type="FunFam" id="3.10.120.10:FF:000002">
    <property type="entry name" value="Cytochrome b5 type B"/>
    <property type="match status" value="1"/>
</dbReference>
<dbReference type="GO" id="GO:0046872">
    <property type="term" value="F:metal ion binding"/>
    <property type="evidence" value="ECO:0007669"/>
    <property type="project" value="UniProtKB-KW"/>
</dbReference>
<gene>
    <name evidence="9" type="ORF">KQ657_001138</name>
</gene>
<accession>A0A9P7V8B6</accession>
<dbReference type="Gene3D" id="3.10.120.10">
    <property type="entry name" value="Cytochrome b5-like heme/steroid binding domain"/>
    <property type="match status" value="1"/>
</dbReference>
<evidence type="ECO:0000259" key="8">
    <source>
        <dbReference type="PROSITE" id="PS50255"/>
    </source>
</evidence>
<dbReference type="InterPro" id="IPR050668">
    <property type="entry name" value="Cytochrome_b5"/>
</dbReference>
<keyword evidence="4" id="KW-0479">Metal-binding</keyword>
<dbReference type="OrthoDB" id="260519at2759"/>
<proteinExistence type="inferred from homology"/>
<dbReference type="PANTHER" id="PTHR19359:SF95">
    <property type="entry name" value="CYTOCHROME B5 TYPE B"/>
    <property type="match status" value="1"/>
</dbReference>
<evidence type="ECO:0000256" key="7">
    <source>
        <dbReference type="ARBA" id="ARBA00038168"/>
    </source>
</evidence>
<evidence type="ECO:0000256" key="2">
    <source>
        <dbReference type="ARBA" id="ARBA00022617"/>
    </source>
</evidence>
<dbReference type="PANTHER" id="PTHR19359">
    <property type="entry name" value="CYTOCHROME B5"/>
    <property type="match status" value="1"/>
</dbReference>
<evidence type="ECO:0000256" key="4">
    <source>
        <dbReference type="ARBA" id="ARBA00022723"/>
    </source>
</evidence>
<feature type="domain" description="Cytochrome b5 heme-binding" evidence="8">
    <location>
        <begin position="4"/>
        <end position="80"/>
    </location>
</feature>
<dbReference type="InterPro" id="IPR036400">
    <property type="entry name" value="Cyt_B5-like_heme/steroid_sf"/>
</dbReference>
<keyword evidence="6" id="KW-0472">Membrane</keyword>
<dbReference type="SUPFAM" id="SSF55856">
    <property type="entry name" value="Cytochrome b5-like heme/steroid binding domain"/>
    <property type="match status" value="1"/>
</dbReference>
<sequence length="94" mass="10788">MEKVRRYTLEEVKRHEHPDDLWMVIYNKVFDITLFAQDHPGGKEVLFDCGGVDATEPFEDVGHSDDALFMLAPYFVGDVIEGDRKVQGRRSMNG</sequence>
<dbReference type="SMART" id="SM01117">
    <property type="entry name" value="Cyt-b5"/>
    <property type="match status" value="1"/>
</dbReference>
<reference evidence="9" key="1">
    <citation type="submission" date="2021-03" db="EMBL/GenBank/DDBJ databases">
        <authorList>
            <person name="Palmer J.M."/>
        </authorList>
    </citation>
    <scope>NUCLEOTIDE SEQUENCE</scope>
    <source>
        <strain evidence="9">ARV_011</strain>
    </source>
</reference>
<evidence type="ECO:0000313" key="9">
    <source>
        <dbReference type="EMBL" id="KAG7193023.1"/>
    </source>
</evidence>
<dbReference type="EMBL" id="JAHMUF010000014">
    <property type="protein sequence ID" value="KAG7193023.1"/>
    <property type="molecule type" value="Genomic_DNA"/>
</dbReference>
<keyword evidence="3" id="KW-0812">Transmembrane</keyword>
<dbReference type="GeneID" id="66114512"/>
<comment type="similarity">
    <text evidence="7">Belongs to the cytochrome b5 family.</text>
</comment>
<evidence type="ECO:0000256" key="5">
    <source>
        <dbReference type="ARBA" id="ARBA00023004"/>
    </source>
</evidence>
<evidence type="ECO:0000256" key="3">
    <source>
        <dbReference type="ARBA" id="ARBA00022692"/>
    </source>
</evidence>
<dbReference type="PRINTS" id="PR00363">
    <property type="entry name" value="CYTOCHROMEB5"/>
</dbReference>